<dbReference type="Proteomes" id="UP000800200">
    <property type="component" value="Unassembled WGS sequence"/>
</dbReference>
<dbReference type="Pfam" id="PF11578">
    <property type="entry name" value="DUF3237"/>
    <property type="match status" value="1"/>
</dbReference>
<accession>A0A6A6E8N5</accession>
<keyword evidence="2" id="KW-1185">Reference proteome</keyword>
<dbReference type="Gene3D" id="2.40.160.20">
    <property type="match status" value="1"/>
</dbReference>
<organism evidence="1 2">
    <name type="scientific">Zopfia rhizophila CBS 207.26</name>
    <dbReference type="NCBI Taxonomy" id="1314779"/>
    <lineage>
        <taxon>Eukaryota</taxon>
        <taxon>Fungi</taxon>
        <taxon>Dikarya</taxon>
        <taxon>Ascomycota</taxon>
        <taxon>Pezizomycotina</taxon>
        <taxon>Dothideomycetes</taxon>
        <taxon>Dothideomycetes incertae sedis</taxon>
        <taxon>Zopfiaceae</taxon>
        <taxon>Zopfia</taxon>
    </lineage>
</organism>
<dbReference type="EMBL" id="ML994630">
    <property type="protein sequence ID" value="KAF2186196.1"/>
    <property type="molecule type" value="Genomic_DNA"/>
</dbReference>
<dbReference type="OrthoDB" id="2544694at2759"/>
<reference evidence="1" key="1">
    <citation type="journal article" date="2020" name="Stud. Mycol.">
        <title>101 Dothideomycetes genomes: a test case for predicting lifestyles and emergence of pathogens.</title>
        <authorList>
            <person name="Haridas S."/>
            <person name="Albert R."/>
            <person name="Binder M."/>
            <person name="Bloem J."/>
            <person name="Labutti K."/>
            <person name="Salamov A."/>
            <person name="Andreopoulos B."/>
            <person name="Baker S."/>
            <person name="Barry K."/>
            <person name="Bills G."/>
            <person name="Bluhm B."/>
            <person name="Cannon C."/>
            <person name="Castanera R."/>
            <person name="Culley D."/>
            <person name="Daum C."/>
            <person name="Ezra D."/>
            <person name="Gonzalez J."/>
            <person name="Henrissat B."/>
            <person name="Kuo A."/>
            <person name="Liang C."/>
            <person name="Lipzen A."/>
            <person name="Lutzoni F."/>
            <person name="Magnuson J."/>
            <person name="Mondo S."/>
            <person name="Nolan M."/>
            <person name="Ohm R."/>
            <person name="Pangilinan J."/>
            <person name="Park H.-J."/>
            <person name="Ramirez L."/>
            <person name="Alfaro M."/>
            <person name="Sun H."/>
            <person name="Tritt A."/>
            <person name="Yoshinaga Y."/>
            <person name="Zwiers L.-H."/>
            <person name="Turgeon B."/>
            <person name="Goodwin S."/>
            <person name="Spatafora J."/>
            <person name="Crous P."/>
            <person name="Grigoriev I."/>
        </authorList>
    </citation>
    <scope>NUCLEOTIDE SEQUENCE</scope>
    <source>
        <strain evidence="1">CBS 207.26</strain>
    </source>
</reference>
<gene>
    <name evidence="1" type="ORF">K469DRAFT_776161</name>
</gene>
<sequence>MSGFASLKPAFTVQLRSTVPLQIGNVASGGSLQVVPIVWGTVKSEPGYDVALDAEVVHGADYVRIEPAQTHVSIGVNTVLKNVDGSHMSYSYKVTHVHFETGAEHLKPLEHRTFVGSAHFVIKEGEGMIIETKISQVVI</sequence>
<dbReference type="AlphaFoldDB" id="A0A6A6E8N5"/>
<evidence type="ECO:0000313" key="2">
    <source>
        <dbReference type="Proteomes" id="UP000800200"/>
    </source>
</evidence>
<protein>
    <submittedName>
        <fullName evidence="1">Uncharacterized protein</fullName>
    </submittedName>
</protein>
<name>A0A6A6E8N5_9PEZI</name>
<proteinExistence type="predicted"/>
<evidence type="ECO:0000313" key="1">
    <source>
        <dbReference type="EMBL" id="KAF2186196.1"/>
    </source>
</evidence>